<comment type="caution">
    <text evidence="2">The sequence shown here is derived from an EMBL/GenBank/DDBJ whole genome shotgun (WGS) entry which is preliminary data.</text>
</comment>
<evidence type="ECO:0000313" key="2">
    <source>
        <dbReference type="EMBL" id="PPJ39515.1"/>
    </source>
</evidence>
<reference evidence="2 3" key="1">
    <citation type="submission" date="2018-02" db="EMBL/GenBank/DDBJ databases">
        <title>8 Nocardia nova and 1 Nocardia cyriacigeorgica strain used for evolution to TMP-SMX.</title>
        <authorList>
            <person name="Mehta H."/>
            <person name="Weng J."/>
            <person name="Shamoo Y."/>
        </authorList>
    </citation>
    <scope>NUCLEOTIDE SEQUENCE [LARGE SCALE GENOMIC DNA]</scope>
    <source>
        <strain evidence="2 3">MDA3139</strain>
    </source>
</reference>
<accession>A0A2S6AW89</accession>
<proteinExistence type="predicted"/>
<keyword evidence="1" id="KW-1133">Transmembrane helix</keyword>
<keyword evidence="1" id="KW-0812">Transmembrane</keyword>
<keyword evidence="1" id="KW-0472">Membrane</keyword>
<dbReference type="EMBL" id="PSZC01000002">
    <property type="protein sequence ID" value="PPJ39515.1"/>
    <property type="molecule type" value="Genomic_DNA"/>
</dbReference>
<evidence type="ECO:0000313" key="3">
    <source>
        <dbReference type="Proteomes" id="UP000239874"/>
    </source>
</evidence>
<evidence type="ECO:0000256" key="1">
    <source>
        <dbReference type="SAM" id="Phobius"/>
    </source>
</evidence>
<feature type="transmembrane region" description="Helical" evidence="1">
    <location>
        <begin position="58"/>
        <end position="77"/>
    </location>
</feature>
<dbReference type="AlphaFoldDB" id="A0A2S6AW89"/>
<sequence>MTGIFRSDSAAYADNMPNTPGWSRRNRFAAWSGITCMMIAVALLAMALAAAAGGHGGLLLVAAGACAAVAIFGLLVFESTVRRDHVDRHDTPHLLSDSYIDEQLWQAVVRARDESSPKDR</sequence>
<dbReference type="Proteomes" id="UP000239874">
    <property type="component" value="Unassembled WGS sequence"/>
</dbReference>
<name>A0A2S6AW89_9NOCA</name>
<organism evidence="2 3">
    <name type="scientific">Nocardia nova</name>
    <dbReference type="NCBI Taxonomy" id="37330"/>
    <lineage>
        <taxon>Bacteria</taxon>
        <taxon>Bacillati</taxon>
        <taxon>Actinomycetota</taxon>
        <taxon>Actinomycetes</taxon>
        <taxon>Mycobacteriales</taxon>
        <taxon>Nocardiaceae</taxon>
        <taxon>Nocardia</taxon>
    </lineage>
</organism>
<protein>
    <submittedName>
        <fullName evidence="2">Uncharacterized protein</fullName>
    </submittedName>
</protein>
<gene>
    <name evidence="2" type="ORF">C5E45_05180</name>
</gene>
<feature type="transmembrane region" description="Helical" evidence="1">
    <location>
        <begin position="28"/>
        <end position="52"/>
    </location>
</feature>